<feature type="compositionally biased region" description="Basic and acidic residues" evidence="5">
    <location>
        <begin position="576"/>
        <end position="595"/>
    </location>
</feature>
<feature type="compositionally biased region" description="Acidic residues" evidence="5">
    <location>
        <begin position="566"/>
        <end position="575"/>
    </location>
</feature>
<feature type="compositionally biased region" description="Basic and acidic residues" evidence="5">
    <location>
        <begin position="451"/>
        <end position="468"/>
    </location>
</feature>
<keyword evidence="4" id="KW-0325">Glycoprotein</keyword>
<feature type="compositionally biased region" description="Acidic residues" evidence="5">
    <location>
        <begin position="694"/>
        <end position="703"/>
    </location>
</feature>
<keyword evidence="3 6" id="KW-0472">Membrane</keyword>
<evidence type="ECO:0000313" key="9">
    <source>
        <dbReference type="Proteomes" id="UP000515152"/>
    </source>
</evidence>
<reference evidence="10" key="1">
    <citation type="submission" date="2025-08" db="UniProtKB">
        <authorList>
            <consortium name="RefSeq"/>
        </authorList>
    </citation>
    <scope>IDENTIFICATION</scope>
</reference>
<feature type="compositionally biased region" description="Basic and acidic residues" evidence="5">
    <location>
        <begin position="914"/>
        <end position="925"/>
    </location>
</feature>
<feature type="compositionally biased region" description="Acidic residues" evidence="5">
    <location>
        <begin position="596"/>
        <end position="610"/>
    </location>
</feature>
<dbReference type="PROSITE" id="PS50835">
    <property type="entry name" value="IG_LIKE"/>
    <property type="match status" value="1"/>
</dbReference>
<feature type="compositionally biased region" description="Basic and acidic residues" evidence="5">
    <location>
        <begin position="795"/>
        <end position="819"/>
    </location>
</feature>
<feature type="compositionally biased region" description="Basic and acidic residues" evidence="5">
    <location>
        <begin position="637"/>
        <end position="693"/>
    </location>
</feature>
<feature type="compositionally biased region" description="Acidic residues" evidence="5">
    <location>
        <begin position="973"/>
        <end position="985"/>
    </location>
</feature>
<dbReference type="OrthoDB" id="9427418at2759"/>
<evidence type="ECO:0000256" key="7">
    <source>
        <dbReference type="SAM" id="SignalP"/>
    </source>
</evidence>
<feature type="signal peptide" evidence="7">
    <location>
        <begin position="1"/>
        <end position="24"/>
    </location>
</feature>
<evidence type="ECO:0000256" key="2">
    <source>
        <dbReference type="ARBA" id="ARBA00022729"/>
    </source>
</evidence>
<feature type="compositionally biased region" description="Acidic residues" evidence="5">
    <location>
        <begin position="1308"/>
        <end position="1318"/>
    </location>
</feature>
<feature type="compositionally biased region" description="Basic and acidic residues" evidence="5">
    <location>
        <begin position="548"/>
        <end position="565"/>
    </location>
</feature>
<feature type="compositionally biased region" description="Basic and acidic residues" evidence="5">
    <location>
        <begin position="1209"/>
        <end position="1239"/>
    </location>
</feature>
<sequence>MRNTHLLHLLVFILMKCYVDEVLCAINGERGSTITLNPQLRGKLEKVTWTHNGNTAVEYDQRQVLIFDPFKKRIVLDFQSGELTVKRLTTGDDGVYESTAIVNGKNQYSKHELQVIAGVPQPKVTCKQADPESEETTLLCGVEVDTPVRYRWRGPTVYDHLGSELRLGKQEDLDSVYTCIVKNEISEKQATFTLRDCQSGGISPGIIAVVILSAICALCLLILIPLLVCRRKQKLLKKNPAHKQADVENGENKNLLSSGQATNKNTGGKKESRGLYRAVHLNRQSGAIEDAENEERSSFSLRATLPSHAKLRPPRAGDEQANGSFGAKDRNSPDRSTASGLQQEDQSAESKPVPVERVTLDQKAVVVRSQLHGKHLASAVISHSSSSAEEPDMQLNAVNCSRRNSENDGRSNLNPEGVSEEMKPYHSHNITVTTEGKDRRECCEEEDNVSDTERGADMTSERGVAEEKDGNDEQQTASENGQEEESSKQEKEDSGSLLKNQENHEMVVEEGSVDKERNGERVPPDQTEEEEANDREHKEELPEVEQAIQEHLKEDAPKDEIKNVQDDQDEAAMDPEPERTGNEGESGIVHERERTAEEEEEEVEEEEDDDITTKKQPLGENEQGSSIPEPQEMMEPEVQKDLTGDEGEQELHVSEGLEEGRTGEHDGVEDGEMGPERTCHDVREGERERKGEDEQGDGVEVDVDTNHREEEEEGQDGEMAGQQQDELRREERQEPDEETVGVNSELEEQLLKQASNTSLKEPQIDCQDVSVSDEMNGEESENKSENEGTKSNTQVEEKKQEEPNPLKQGEDHSIPKEELFSLEEQGSCLPEDQIDCPDVSVSDEVNGEESEMKLESVGTEYNTPLEEKKQEKQNPLKQGEDQSIPKGAAVEEQDSCLPEDQRTDEVISDENETQDDHELDGKTETVDNQATQDQAKEEEFKQEQTEQDQHQNDTNSPHEHEQAGKPEKKDEENNTEIEPENESSQEQEKEASELTKTESDGERDMEPSGQLQSEEHLEHKDEEHLEHKDEEHLEHKDEEHLEHKDEEQGKEEDIGQPDNTQLQAQPLKEEQHVDINLEEGKDNKTISDSDGEKEGKGQKKEDSKLEEEGEAGETDTDQVQEEAHPAVSNEEVIAMDEKEHSVTEDETVESVSDVREAEKLYPTEEEDVERKQERTQKDGQQDDQNNSVPDDNKEKGDQNKSVPDDNMEKEDQNKSVPDDNKEKEDQNNSVPDDNKEKGDQNNSVPDDNKEKEDKKYNEVNPNRESDKETLLEEERGDTEVHQGRTEGEQHHTEVPGQLQNEQKQVENHDDDDDDDYEEERMSDGEESVEGKALEDQMKHQMERPNNKSDTCENNKDGRDVVPEKNGNRNDYQAEKEGREKVEIKCEEMHQDDMAKQDRASY</sequence>
<dbReference type="InterPro" id="IPR036179">
    <property type="entry name" value="Ig-like_dom_sf"/>
</dbReference>
<feature type="compositionally biased region" description="Basic and acidic residues" evidence="5">
    <location>
        <begin position="1152"/>
        <end position="1180"/>
    </location>
</feature>
<feature type="compositionally biased region" description="Polar residues" evidence="5">
    <location>
        <begin position="252"/>
        <end position="266"/>
    </location>
</feature>
<dbReference type="InterPro" id="IPR013783">
    <property type="entry name" value="Ig-like_fold"/>
</dbReference>
<feature type="transmembrane region" description="Helical" evidence="6">
    <location>
        <begin position="205"/>
        <end position="228"/>
    </location>
</feature>
<evidence type="ECO:0000256" key="3">
    <source>
        <dbReference type="ARBA" id="ARBA00023136"/>
    </source>
</evidence>
<evidence type="ECO:0000313" key="10">
    <source>
        <dbReference type="RefSeq" id="XP_031415319.1"/>
    </source>
</evidence>
<feature type="compositionally biased region" description="Basic and acidic residues" evidence="5">
    <location>
        <begin position="934"/>
        <end position="972"/>
    </location>
</feature>
<evidence type="ECO:0000256" key="4">
    <source>
        <dbReference type="ARBA" id="ARBA00023180"/>
    </source>
</evidence>
<feature type="compositionally biased region" description="Basic and acidic residues" evidence="5">
    <location>
        <begin position="1067"/>
        <end position="1103"/>
    </location>
</feature>
<evidence type="ECO:0000256" key="5">
    <source>
        <dbReference type="SAM" id="MobiDB-lite"/>
    </source>
</evidence>
<dbReference type="PANTHER" id="PTHR12080:SF134">
    <property type="entry name" value="CD48 ANTIGEN"/>
    <property type="match status" value="1"/>
</dbReference>
<dbReference type="PANTHER" id="PTHR12080">
    <property type="entry name" value="SIGNALING LYMPHOCYTIC ACTIVATION MOLECULE"/>
    <property type="match status" value="1"/>
</dbReference>
<evidence type="ECO:0000259" key="8">
    <source>
        <dbReference type="PROSITE" id="PS50835"/>
    </source>
</evidence>
<feature type="compositionally biased region" description="Basic and acidic residues" evidence="5">
    <location>
        <begin position="501"/>
        <end position="523"/>
    </location>
</feature>
<name>A0A6P8ETB3_CLUHA</name>
<feature type="compositionally biased region" description="Acidic residues" evidence="5">
    <location>
        <begin position="1104"/>
        <end position="1120"/>
    </location>
</feature>
<dbReference type="Proteomes" id="UP000515152">
    <property type="component" value="Chromosome 2"/>
</dbReference>
<gene>
    <name evidence="10" type="primary">cd58</name>
</gene>
<dbReference type="RefSeq" id="XP_031415319.1">
    <property type="nucleotide sequence ID" value="XM_031559459.2"/>
</dbReference>
<keyword evidence="6" id="KW-0812">Transmembrane</keyword>
<feature type="compositionally biased region" description="Polar residues" evidence="5">
    <location>
        <begin position="334"/>
        <end position="345"/>
    </location>
</feature>
<proteinExistence type="predicted"/>
<dbReference type="InterPro" id="IPR007110">
    <property type="entry name" value="Ig-like_dom"/>
</dbReference>
<evidence type="ECO:0000256" key="6">
    <source>
        <dbReference type="SAM" id="Phobius"/>
    </source>
</evidence>
<feature type="compositionally biased region" description="Basic and acidic residues" evidence="5">
    <location>
        <begin position="485"/>
        <end position="494"/>
    </location>
</feature>
<feature type="region of interest" description="Disordered" evidence="5">
    <location>
        <begin position="400"/>
        <end position="1401"/>
    </location>
</feature>
<feature type="region of interest" description="Disordered" evidence="5">
    <location>
        <begin position="239"/>
        <end position="356"/>
    </location>
</feature>
<feature type="compositionally biased region" description="Basic and acidic residues" evidence="5">
    <location>
        <begin position="1013"/>
        <end position="1053"/>
    </location>
</feature>
<protein>
    <submittedName>
        <fullName evidence="10">Lymphocyte function-associated antigen 3 isoform X1</fullName>
    </submittedName>
</protein>
<organism evidence="9 10">
    <name type="scientific">Clupea harengus</name>
    <name type="common">Atlantic herring</name>
    <dbReference type="NCBI Taxonomy" id="7950"/>
    <lineage>
        <taxon>Eukaryota</taxon>
        <taxon>Metazoa</taxon>
        <taxon>Chordata</taxon>
        <taxon>Craniata</taxon>
        <taxon>Vertebrata</taxon>
        <taxon>Euteleostomi</taxon>
        <taxon>Actinopterygii</taxon>
        <taxon>Neopterygii</taxon>
        <taxon>Teleostei</taxon>
        <taxon>Clupei</taxon>
        <taxon>Clupeiformes</taxon>
        <taxon>Clupeoidei</taxon>
        <taxon>Clupeidae</taxon>
        <taxon>Clupea</taxon>
    </lineage>
</organism>
<feature type="compositionally biased region" description="Basic and acidic residues" evidence="5">
    <location>
        <begin position="1319"/>
        <end position="1401"/>
    </location>
</feature>
<feature type="compositionally biased region" description="Basic and acidic residues" evidence="5">
    <location>
        <begin position="1246"/>
        <end position="1293"/>
    </location>
</feature>
<dbReference type="Gene3D" id="2.60.40.10">
    <property type="entry name" value="Immunoglobulins"/>
    <property type="match status" value="2"/>
</dbReference>
<feature type="domain" description="Ig-like" evidence="8">
    <location>
        <begin position="122"/>
        <end position="193"/>
    </location>
</feature>
<comment type="subcellular location">
    <subcellularLocation>
        <location evidence="1">Membrane</location>
    </subcellularLocation>
</comment>
<evidence type="ECO:0000256" key="1">
    <source>
        <dbReference type="ARBA" id="ARBA00004370"/>
    </source>
</evidence>
<keyword evidence="2 7" id="KW-0732">Signal</keyword>
<keyword evidence="9" id="KW-1185">Reference proteome</keyword>
<feature type="chain" id="PRO_5028424848" evidence="7">
    <location>
        <begin position="25"/>
        <end position="1401"/>
    </location>
</feature>
<feature type="compositionally biased region" description="Basic and acidic residues" evidence="5">
    <location>
        <begin position="986"/>
        <end position="1006"/>
    </location>
</feature>
<dbReference type="KEGG" id="char:105907984"/>
<dbReference type="CTD" id="965"/>
<feature type="compositionally biased region" description="Basic and acidic residues" evidence="5">
    <location>
        <begin position="865"/>
        <end position="880"/>
    </location>
</feature>
<dbReference type="GO" id="GO:0016020">
    <property type="term" value="C:membrane"/>
    <property type="evidence" value="ECO:0007669"/>
    <property type="project" value="UniProtKB-SubCell"/>
</dbReference>
<dbReference type="GeneID" id="105907984"/>
<keyword evidence="6" id="KW-1133">Transmembrane helix</keyword>
<dbReference type="SUPFAM" id="SSF48726">
    <property type="entry name" value="Immunoglobulin"/>
    <property type="match status" value="1"/>
</dbReference>
<dbReference type="InterPro" id="IPR015631">
    <property type="entry name" value="CD2/SLAM_rcpt"/>
</dbReference>
<accession>A0A6P8ETB3</accession>